<keyword evidence="2" id="KW-1185">Reference proteome</keyword>
<protein>
    <submittedName>
        <fullName evidence="1">Uncharacterized protein</fullName>
    </submittedName>
</protein>
<dbReference type="AlphaFoldDB" id="A0A517ZBC1"/>
<evidence type="ECO:0000313" key="1">
    <source>
        <dbReference type="EMBL" id="QDU39757.1"/>
    </source>
</evidence>
<dbReference type="KEGG" id="mri:Mal4_41040"/>
<name>A0A517ZBC1_9PLAN</name>
<gene>
    <name evidence="1" type="ORF">Mal4_41040</name>
</gene>
<dbReference type="Proteomes" id="UP000320496">
    <property type="component" value="Chromosome"/>
</dbReference>
<evidence type="ECO:0000313" key="2">
    <source>
        <dbReference type="Proteomes" id="UP000320496"/>
    </source>
</evidence>
<proteinExistence type="predicted"/>
<dbReference type="EMBL" id="CP036275">
    <property type="protein sequence ID" value="QDU39757.1"/>
    <property type="molecule type" value="Genomic_DNA"/>
</dbReference>
<reference evidence="1 2" key="1">
    <citation type="submission" date="2019-02" db="EMBL/GenBank/DDBJ databases">
        <title>Deep-cultivation of Planctomycetes and their phenomic and genomic characterization uncovers novel biology.</title>
        <authorList>
            <person name="Wiegand S."/>
            <person name="Jogler M."/>
            <person name="Boedeker C."/>
            <person name="Pinto D."/>
            <person name="Vollmers J."/>
            <person name="Rivas-Marin E."/>
            <person name="Kohn T."/>
            <person name="Peeters S.H."/>
            <person name="Heuer A."/>
            <person name="Rast P."/>
            <person name="Oberbeckmann S."/>
            <person name="Bunk B."/>
            <person name="Jeske O."/>
            <person name="Meyerdierks A."/>
            <person name="Storesund J.E."/>
            <person name="Kallscheuer N."/>
            <person name="Luecker S."/>
            <person name="Lage O.M."/>
            <person name="Pohl T."/>
            <person name="Merkel B.J."/>
            <person name="Hornburger P."/>
            <person name="Mueller R.-W."/>
            <person name="Bruemmer F."/>
            <person name="Labrenz M."/>
            <person name="Spormann A.M."/>
            <person name="Op den Camp H."/>
            <person name="Overmann J."/>
            <person name="Amann R."/>
            <person name="Jetten M.S.M."/>
            <person name="Mascher T."/>
            <person name="Medema M.H."/>
            <person name="Devos D.P."/>
            <person name="Kaster A.-K."/>
            <person name="Ovreas L."/>
            <person name="Rohde M."/>
            <person name="Galperin M.Y."/>
            <person name="Jogler C."/>
        </authorList>
    </citation>
    <scope>NUCLEOTIDE SEQUENCE [LARGE SCALE GENOMIC DNA]</scope>
    <source>
        <strain evidence="1 2">Mal4</strain>
    </source>
</reference>
<accession>A0A517ZBC1</accession>
<sequence length="131" mass="13963">MLERGHSAVEDHAGNCFLSQHVQVQFRSQGRRACRQNRLKAVLPAWLSGEAWAAALRPQYGQTGVSASLTRGGHPGGLRRSLSGCHGTMLLGKAVMQRSGFPPTFDQVGQAFLPALALTGRAPFTSPEPAA</sequence>
<organism evidence="1 2">
    <name type="scientific">Maioricimonas rarisocia</name>
    <dbReference type="NCBI Taxonomy" id="2528026"/>
    <lineage>
        <taxon>Bacteria</taxon>
        <taxon>Pseudomonadati</taxon>
        <taxon>Planctomycetota</taxon>
        <taxon>Planctomycetia</taxon>
        <taxon>Planctomycetales</taxon>
        <taxon>Planctomycetaceae</taxon>
        <taxon>Maioricimonas</taxon>
    </lineage>
</organism>